<dbReference type="RefSeq" id="WP_283416831.1">
    <property type="nucleotide sequence ID" value="NZ_FXUO01000004.1"/>
</dbReference>
<comment type="caution">
    <text evidence="1">The sequence shown here is derived from an EMBL/GenBank/DDBJ whole genome shotgun (WGS) entry which is preliminary data.</text>
</comment>
<dbReference type="Pfam" id="PF16162">
    <property type="entry name" value="KwaB"/>
    <property type="match status" value="1"/>
</dbReference>
<dbReference type="Proteomes" id="UP001158050">
    <property type="component" value="Unassembled WGS sequence"/>
</dbReference>
<gene>
    <name evidence="1" type="ORF">SAMN05421679_104397</name>
</gene>
<dbReference type="EMBL" id="FXUO01000004">
    <property type="protein sequence ID" value="SMP93310.1"/>
    <property type="molecule type" value="Genomic_DNA"/>
</dbReference>
<name>A0ABY1R2J8_9FLAO</name>
<evidence type="ECO:0000313" key="2">
    <source>
        <dbReference type="Proteomes" id="UP001158050"/>
    </source>
</evidence>
<dbReference type="NCBIfam" id="NF041623">
    <property type="entry name" value="KwaB"/>
    <property type="match status" value="1"/>
</dbReference>
<dbReference type="InterPro" id="IPR048119">
    <property type="entry name" value="KwaB"/>
</dbReference>
<sequence>MNKNQLNDSLNFLITPQGELQIIIYAIVGDNQEVKKLNIKNEDLSNFKTIFINSIRTNIIEKNEFVVLPLSTVDERSKVFFQYDLEVPEKLELLQSVIGNDGIPNFNFSNTKLTAINSLIIVIADDESEISLYKNISPVEVIGGRSGNIFKKSNQLLEKFDDELLRITPKFQALRVNSEIIIIDLASIERNFGIHEVIIREATVSLDVINRINIVSNIDSLAELVNDVSFARKLTKVARNSPVLRLNIPNADIISFAKNHPLTKRKIRLNEDETQFSLDTKISKNLFIKILNDDLLTSELTKLYYDTLAKDGIIIEDEEDIL</sequence>
<accession>A0ABY1R2J8</accession>
<protein>
    <recommendedName>
        <fullName evidence="3">DUF4868 domain-containing protein</fullName>
    </recommendedName>
</protein>
<reference evidence="1 2" key="1">
    <citation type="submission" date="2017-05" db="EMBL/GenBank/DDBJ databases">
        <authorList>
            <person name="Varghese N."/>
            <person name="Submissions S."/>
        </authorList>
    </citation>
    <scope>NUCLEOTIDE SEQUENCE [LARGE SCALE GENOMIC DNA]</scope>
    <source>
        <strain evidence="1 2">DSM 18015</strain>
    </source>
</reference>
<evidence type="ECO:0008006" key="3">
    <source>
        <dbReference type="Google" id="ProtNLM"/>
    </source>
</evidence>
<proteinExistence type="predicted"/>
<organism evidence="1 2">
    <name type="scientific">Epilithonimonas pallida</name>
    <dbReference type="NCBI Taxonomy" id="373671"/>
    <lineage>
        <taxon>Bacteria</taxon>
        <taxon>Pseudomonadati</taxon>
        <taxon>Bacteroidota</taxon>
        <taxon>Flavobacteriia</taxon>
        <taxon>Flavobacteriales</taxon>
        <taxon>Weeksellaceae</taxon>
        <taxon>Chryseobacterium group</taxon>
        <taxon>Epilithonimonas</taxon>
    </lineage>
</organism>
<keyword evidence="2" id="KW-1185">Reference proteome</keyword>
<dbReference type="InterPro" id="IPR032359">
    <property type="entry name" value="KwaB-like"/>
</dbReference>
<evidence type="ECO:0000313" key="1">
    <source>
        <dbReference type="EMBL" id="SMP93310.1"/>
    </source>
</evidence>